<evidence type="ECO:0000313" key="10">
    <source>
        <dbReference type="Proteomes" id="UP000231259"/>
    </source>
</evidence>
<evidence type="ECO:0000256" key="6">
    <source>
        <dbReference type="ARBA" id="ARBA00050112"/>
    </source>
</evidence>
<organism evidence="9 10">
    <name type="scientific">Puniceibacterium antarcticum</name>
    <dbReference type="NCBI Taxonomy" id="1206336"/>
    <lineage>
        <taxon>Bacteria</taxon>
        <taxon>Pseudomonadati</taxon>
        <taxon>Pseudomonadota</taxon>
        <taxon>Alphaproteobacteria</taxon>
        <taxon>Rhodobacterales</taxon>
        <taxon>Paracoccaceae</taxon>
        <taxon>Puniceibacterium</taxon>
    </lineage>
</organism>
<keyword evidence="3 7" id="KW-0808">Transferase</keyword>
<dbReference type="GO" id="GO:0046872">
    <property type="term" value="F:metal ion binding"/>
    <property type="evidence" value="ECO:0007669"/>
    <property type="project" value="UniProtKB-KW"/>
</dbReference>
<feature type="binding site" evidence="7">
    <location>
        <position position="303"/>
    </location>
    <ligand>
        <name>Zn(2+)</name>
        <dbReference type="ChEBI" id="CHEBI:29105"/>
    </ligand>
</feature>
<feature type="region of interest" description="RNA binding" evidence="7">
    <location>
        <begin position="246"/>
        <end position="252"/>
    </location>
</feature>
<feature type="binding site" evidence="7">
    <location>
        <position position="308"/>
    </location>
    <ligand>
        <name>Zn(2+)</name>
        <dbReference type="ChEBI" id="CHEBI:29105"/>
    </ligand>
</feature>
<keyword evidence="2 7" id="KW-0328">Glycosyltransferase</keyword>
<dbReference type="InterPro" id="IPR036511">
    <property type="entry name" value="TGT-like_sf"/>
</dbReference>
<comment type="similarity">
    <text evidence="7">Belongs to the queuine tRNA-ribosyltransferase family.</text>
</comment>
<dbReference type="FunFam" id="3.20.20.105:FF:000001">
    <property type="entry name" value="Queuine tRNA-ribosyltransferase"/>
    <property type="match status" value="1"/>
</dbReference>
<dbReference type="InterPro" id="IPR002616">
    <property type="entry name" value="tRNA_ribo_trans-like"/>
</dbReference>
<dbReference type="NCBIfam" id="TIGR00449">
    <property type="entry name" value="tgt_general"/>
    <property type="match status" value="1"/>
</dbReference>
<dbReference type="InterPro" id="IPR004803">
    <property type="entry name" value="TGT"/>
</dbReference>
<reference evidence="9 10" key="1">
    <citation type="submission" date="2013-09" db="EMBL/GenBank/DDBJ databases">
        <title>Genome sequencing of Phaeobacter antarcticus sp. nov. SM1211.</title>
        <authorList>
            <person name="Zhang X.-Y."/>
            <person name="Liu C."/>
            <person name="Chen X.-L."/>
            <person name="Xie B.-B."/>
            <person name="Qin Q.-L."/>
            <person name="Rong J.-C."/>
            <person name="Zhang Y.-Z."/>
        </authorList>
    </citation>
    <scope>NUCLEOTIDE SEQUENCE [LARGE SCALE GENOMIC DNA]</scope>
    <source>
        <strain evidence="9 10">SM1211</strain>
    </source>
</reference>
<comment type="function">
    <text evidence="7">Catalyzes the base-exchange of a guanine (G) residue with the queuine precursor 7-aminomethyl-7-deazaguanine (PreQ1) at position 34 (anticodon wobble position) in tRNAs with GU(N) anticodons (tRNA-Asp, -Asn, -His and -Tyr). Catalysis occurs through a double-displacement mechanism. The nucleophile active site attacks the C1' of nucleotide 34 to detach the guanine base from the RNA, forming a covalent enzyme-RNA intermediate. The proton acceptor active site deprotonates the incoming PreQ1, allowing a nucleophilic attack on the C1' of the ribose to form the product. After dissociation, two additional enzymatic reactions on the tRNA convert PreQ1 to queuine (Q), resulting in the hypermodified nucleoside queuosine (7-(((4,5-cis-dihydroxy-2-cyclopenten-1-yl)amino)methyl)-7-deazaguanosine).</text>
</comment>
<proteinExistence type="inferred from homology"/>
<dbReference type="Proteomes" id="UP000231259">
    <property type="component" value="Unassembled WGS sequence"/>
</dbReference>
<dbReference type="GO" id="GO:0008616">
    <property type="term" value="P:tRNA queuosine(34) biosynthetic process"/>
    <property type="evidence" value="ECO:0007669"/>
    <property type="project" value="UniProtKB-UniRule"/>
</dbReference>
<dbReference type="Pfam" id="PF01702">
    <property type="entry name" value="TGT"/>
    <property type="match status" value="1"/>
</dbReference>
<feature type="active site" description="Nucleophile" evidence="7">
    <location>
        <position position="265"/>
    </location>
</feature>
<keyword evidence="5 7" id="KW-0671">Queuosine biosynthesis</keyword>
<comment type="caution">
    <text evidence="9">The sequence shown here is derived from an EMBL/GenBank/DDBJ whole genome shotgun (WGS) entry which is preliminary data.</text>
</comment>
<comment type="subunit">
    <text evidence="7">Homodimer. Within each dimer, one monomer is responsible for RNA recognition and catalysis, while the other monomer binds to the replacement base PreQ1.</text>
</comment>
<evidence type="ECO:0000313" key="9">
    <source>
        <dbReference type="EMBL" id="PIL19848.1"/>
    </source>
</evidence>
<dbReference type="NCBIfam" id="TIGR00430">
    <property type="entry name" value="Q_tRNA_tgt"/>
    <property type="match status" value="1"/>
</dbReference>
<dbReference type="EC" id="2.4.2.29" evidence="7"/>
<feature type="binding site" evidence="7">
    <location>
        <begin position="91"/>
        <end position="95"/>
    </location>
    <ligand>
        <name>substrate</name>
    </ligand>
</feature>
<dbReference type="SUPFAM" id="SSF51713">
    <property type="entry name" value="tRNA-guanine transglycosylase"/>
    <property type="match status" value="1"/>
</dbReference>
<feature type="binding site" evidence="7">
    <location>
        <position position="305"/>
    </location>
    <ligand>
        <name>Zn(2+)</name>
        <dbReference type="ChEBI" id="CHEBI:29105"/>
    </ligand>
</feature>
<feature type="binding site" evidence="7">
    <location>
        <position position="215"/>
    </location>
    <ligand>
        <name>substrate</name>
    </ligand>
</feature>
<comment type="pathway">
    <text evidence="1 7">tRNA modification; tRNA-queuosine biosynthesis.</text>
</comment>
<dbReference type="PANTHER" id="PTHR46499:SF1">
    <property type="entry name" value="QUEUINE TRNA-RIBOSYLTRANSFERASE"/>
    <property type="match status" value="1"/>
</dbReference>
<dbReference type="Gene3D" id="3.20.20.105">
    <property type="entry name" value="Queuine tRNA-ribosyltransferase-like"/>
    <property type="match status" value="1"/>
</dbReference>
<feature type="binding site" evidence="7">
    <location>
        <position position="145"/>
    </location>
    <ligand>
        <name>substrate</name>
    </ligand>
</feature>
<feature type="binding site" evidence="7">
    <location>
        <position position="334"/>
    </location>
    <ligand>
        <name>Zn(2+)</name>
        <dbReference type="ChEBI" id="CHEBI:29105"/>
    </ligand>
</feature>
<dbReference type="HAMAP" id="MF_00168">
    <property type="entry name" value="Q_tRNA_Tgt"/>
    <property type="match status" value="1"/>
</dbReference>
<dbReference type="RefSeq" id="WP_099911169.1">
    <property type="nucleotide sequence ID" value="NZ_AWWI01000079.1"/>
</dbReference>
<dbReference type="AlphaFoldDB" id="A0A2G8RFJ6"/>
<comment type="catalytic activity">
    <reaction evidence="6 7">
        <text>7-aminomethyl-7-carbaguanine + guanosine(34) in tRNA = 7-aminomethyl-7-carbaguanosine(34) in tRNA + guanine</text>
        <dbReference type="Rhea" id="RHEA:24104"/>
        <dbReference type="Rhea" id="RHEA-COMP:10341"/>
        <dbReference type="Rhea" id="RHEA-COMP:10342"/>
        <dbReference type="ChEBI" id="CHEBI:16235"/>
        <dbReference type="ChEBI" id="CHEBI:58703"/>
        <dbReference type="ChEBI" id="CHEBI:74269"/>
        <dbReference type="ChEBI" id="CHEBI:82833"/>
        <dbReference type="EC" id="2.4.2.29"/>
    </reaction>
</comment>
<accession>A0A2G8RFJ6</accession>
<evidence type="ECO:0000256" key="1">
    <source>
        <dbReference type="ARBA" id="ARBA00004691"/>
    </source>
</evidence>
<evidence type="ECO:0000256" key="2">
    <source>
        <dbReference type="ARBA" id="ARBA00022676"/>
    </source>
</evidence>
<dbReference type="InterPro" id="IPR050076">
    <property type="entry name" value="ArchSynthase1/Queuine_TRR"/>
</dbReference>
<dbReference type="EMBL" id="AWWI01000079">
    <property type="protein sequence ID" value="PIL19848.1"/>
    <property type="molecule type" value="Genomic_DNA"/>
</dbReference>
<dbReference type="PANTHER" id="PTHR46499">
    <property type="entry name" value="QUEUINE TRNA-RIBOSYLTRANSFERASE"/>
    <property type="match status" value="1"/>
</dbReference>
<comment type="cofactor">
    <cofactor evidence="7">
        <name>Zn(2+)</name>
        <dbReference type="ChEBI" id="CHEBI:29105"/>
    </cofactor>
    <text evidence="7">Binds 1 zinc ion per subunit.</text>
</comment>
<comment type="caution">
    <text evidence="7">Lacks conserved residue(s) required for the propagation of feature annotation.</text>
</comment>
<keyword evidence="7" id="KW-0862">Zinc</keyword>
<evidence type="ECO:0000256" key="5">
    <source>
        <dbReference type="ARBA" id="ARBA00022785"/>
    </source>
</evidence>
<keyword evidence="10" id="KW-1185">Reference proteome</keyword>
<dbReference type="OrthoDB" id="9805417at2"/>
<gene>
    <name evidence="7" type="primary">tgt</name>
    <name evidence="9" type="ORF">P775_12280</name>
</gene>
<feature type="binding site" evidence="7">
    <location>
        <position position="188"/>
    </location>
    <ligand>
        <name>substrate</name>
    </ligand>
</feature>
<sequence>MSTSFTLAASDGMARTGVISTPRGDIRTPAFMPVGTAATVKAMMPESVRATGADILLGNTYHLMLRPTAERVNRLGGLHKFMNWDRPILTDSGGFQVMSLAALRKLTERGVTFKSHIDGSKHEITPERSMEIQRLLGSDIVMSFDECTPYPCTQEQALESMRLSMRWAQRSRDAFGDRPGHMLFGIQQGSVFADQREESAEALKNIGFDGYAVGGLAVGEGQEMMLQTLDFATDMLPKDKPRYLMGVGKPDDIVGAVKRGIDMMDCVLPSRSGRTAQAWTRRGQLNMKNARHQDDPRPLDEHCTCPTCRNYSRAYLHHVFRAQEMISGMLLTWHNLHYYQELMQGMRDAISTGTFAAFETEFHAQRAEGDIDPL</sequence>
<keyword evidence="7" id="KW-0479">Metal-binding</keyword>
<dbReference type="GO" id="GO:0008479">
    <property type="term" value="F:tRNA-guanosine(34) queuine transglycosylase activity"/>
    <property type="evidence" value="ECO:0007669"/>
    <property type="project" value="UniProtKB-UniRule"/>
</dbReference>
<feature type="domain" description="tRNA-guanine(15) transglycosylase-like" evidence="8">
    <location>
        <begin position="12"/>
        <end position="367"/>
    </location>
</feature>
<name>A0A2G8RFJ6_9RHOB</name>
<feature type="active site" description="Proton acceptor" evidence="7">
    <location>
        <position position="91"/>
    </location>
</feature>
<evidence type="ECO:0000259" key="8">
    <source>
        <dbReference type="Pfam" id="PF01702"/>
    </source>
</evidence>
<evidence type="ECO:0000256" key="3">
    <source>
        <dbReference type="ARBA" id="ARBA00022679"/>
    </source>
</evidence>
<protein>
    <recommendedName>
        <fullName evidence="7">Queuine tRNA-ribosyltransferase</fullName>
        <ecNumber evidence="7">2.4.2.29</ecNumber>
    </recommendedName>
    <alternativeName>
        <fullName evidence="7">Guanine insertion enzyme</fullName>
    </alternativeName>
    <alternativeName>
        <fullName evidence="7">tRNA-guanine transglycosylase</fullName>
    </alternativeName>
</protein>
<dbReference type="UniPathway" id="UPA00392"/>
<evidence type="ECO:0000256" key="4">
    <source>
        <dbReference type="ARBA" id="ARBA00022694"/>
    </source>
</evidence>
<keyword evidence="4 7" id="KW-0819">tRNA processing</keyword>
<dbReference type="GO" id="GO:0005829">
    <property type="term" value="C:cytosol"/>
    <property type="evidence" value="ECO:0007669"/>
    <property type="project" value="TreeGrafter"/>
</dbReference>
<evidence type="ECO:0000256" key="7">
    <source>
        <dbReference type="HAMAP-Rule" id="MF_00168"/>
    </source>
</evidence>